<dbReference type="Pfam" id="PF00646">
    <property type="entry name" value="F-box"/>
    <property type="match status" value="1"/>
</dbReference>
<protein>
    <recommendedName>
        <fullName evidence="1">F-box domain-containing protein</fullName>
    </recommendedName>
</protein>
<dbReference type="InterPro" id="IPR001810">
    <property type="entry name" value="F-box_dom"/>
</dbReference>
<dbReference type="InterPro" id="IPR017451">
    <property type="entry name" value="F-box-assoc_interact_dom"/>
</dbReference>
<dbReference type="Pfam" id="PF07734">
    <property type="entry name" value="FBA_1"/>
    <property type="match status" value="1"/>
</dbReference>
<accession>A0ABR0VQD7</accession>
<dbReference type="Proteomes" id="UP001318860">
    <property type="component" value="Unassembled WGS sequence"/>
</dbReference>
<dbReference type="NCBIfam" id="TIGR01640">
    <property type="entry name" value="F_box_assoc_1"/>
    <property type="match status" value="1"/>
</dbReference>
<reference evidence="2 3" key="1">
    <citation type="journal article" date="2021" name="Comput. Struct. Biotechnol. J.">
        <title>De novo genome assembly of the potent medicinal plant Rehmannia glutinosa using nanopore technology.</title>
        <authorList>
            <person name="Ma L."/>
            <person name="Dong C."/>
            <person name="Song C."/>
            <person name="Wang X."/>
            <person name="Zheng X."/>
            <person name="Niu Y."/>
            <person name="Chen S."/>
            <person name="Feng W."/>
        </authorList>
    </citation>
    <scope>NUCLEOTIDE SEQUENCE [LARGE SCALE GENOMIC DNA]</scope>
    <source>
        <strain evidence="2">DH-2019</strain>
    </source>
</reference>
<dbReference type="PANTHER" id="PTHR31672:SF13">
    <property type="entry name" value="F-BOX PROTEIN CPR30-LIKE"/>
    <property type="match status" value="1"/>
</dbReference>
<organism evidence="2 3">
    <name type="scientific">Rehmannia glutinosa</name>
    <name type="common">Chinese foxglove</name>
    <dbReference type="NCBI Taxonomy" id="99300"/>
    <lineage>
        <taxon>Eukaryota</taxon>
        <taxon>Viridiplantae</taxon>
        <taxon>Streptophyta</taxon>
        <taxon>Embryophyta</taxon>
        <taxon>Tracheophyta</taxon>
        <taxon>Spermatophyta</taxon>
        <taxon>Magnoliopsida</taxon>
        <taxon>eudicotyledons</taxon>
        <taxon>Gunneridae</taxon>
        <taxon>Pentapetalae</taxon>
        <taxon>asterids</taxon>
        <taxon>lamiids</taxon>
        <taxon>Lamiales</taxon>
        <taxon>Orobanchaceae</taxon>
        <taxon>Rehmannieae</taxon>
        <taxon>Rehmannia</taxon>
    </lineage>
</organism>
<dbReference type="EMBL" id="JABTTQ020001043">
    <property type="protein sequence ID" value="KAK6136319.1"/>
    <property type="molecule type" value="Genomic_DNA"/>
</dbReference>
<dbReference type="PROSITE" id="PS50181">
    <property type="entry name" value="FBOX"/>
    <property type="match status" value="1"/>
</dbReference>
<proteinExistence type="predicted"/>
<name>A0ABR0VQD7_REHGL</name>
<evidence type="ECO:0000313" key="2">
    <source>
        <dbReference type="EMBL" id="KAK6136319.1"/>
    </source>
</evidence>
<evidence type="ECO:0000259" key="1">
    <source>
        <dbReference type="PROSITE" id="PS50181"/>
    </source>
</evidence>
<dbReference type="PANTHER" id="PTHR31672">
    <property type="entry name" value="BNACNNG10540D PROTEIN"/>
    <property type="match status" value="1"/>
</dbReference>
<feature type="domain" description="F-box" evidence="1">
    <location>
        <begin position="16"/>
        <end position="43"/>
    </location>
</feature>
<sequence length="373" mass="42854">MECKRNRPHFSDVNTAEHIHRLPEDIIEAILSRLPVKSLLKFSKRFIKIHLENSTKNASFTHHRIVFLNSYPPHQTLNHASLHSLLNETSISTFPFDDPMYTPNDSIRLVGCCDGLICILIDQRQFILWNPSTRTYKKLCDVRLKHVFVTKCGFGLDESSGDYKVFAVLSMFWPSGRYQAIGKIYSLKTNSWKTLMEKDDNPFDEAGKFVSGKLHWPRKFGLNNCGWDIVSFDLKTEVYGIVEQPNYREGKYHRSLGVLGGCLCVLCDYKKIGVDVWVMKEYGVKESWVKVLAVPYPCDPWGGPFSTPFCIGSKGEFLFMYELGFLVYYPKDKMFRRSLTVQFASFGEAIVYVESLVSLVPDVEQERQTQSTA</sequence>
<gene>
    <name evidence="2" type="ORF">DH2020_029940</name>
</gene>
<evidence type="ECO:0000313" key="3">
    <source>
        <dbReference type="Proteomes" id="UP001318860"/>
    </source>
</evidence>
<keyword evidence="3" id="KW-1185">Reference proteome</keyword>
<dbReference type="InterPro" id="IPR050796">
    <property type="entry name" value="SCF_F-box_component"/>
</dbReference>
<dbReference type="SUPFAM" id="SSF81383">
    <property type="entry name" value="F-box domain"/>
    <property type="match status" value="1"/>
</dbReference>
<dbReference type="InterPro" id="IPR006527">
    <property type="entry name" value="F-box-assoc_dom_typ1"/>
</dbReference>
<comment type="caution">
    <text evidence="2">The sequence shown here is derived from an EMBL/GenBank/DDBJ whole genome shotgun (WGS) entry which is preliminary data.</text>
</comment>
<dbReference type="InterPro" id="IPR036047">
    <property type="entry name" value="F-box-like_dom_sf"/>
</dbReference>